<reference evidence="1" key="1">
    <citation type="submission" date="2020-03" db="EMBL/GenBank/DDBJ databases">
        <title>The deep terrestrial virosphere.</title>
        <authorList>
            <person name="Holmfeldt K."/>
            <person name="Nilsson E."/>
            <person name="Simone D."/>
            <person name="Lopez-Fernandez M."/>
            <person name="Wu X."/>
            <person name="de Brujin I."/>
            <person name="Lundin D."/>
            <person name="Andersson A."/>
            <person name="Bertilsson S."/>
            <person name="Dopson M."/>
        </authorList>
    </citation>
    <scope>NUCLEOTIDE SEQUENCE</scope>
    <source>
        <strain evidence="1">MM171B00540</strain>
    </source>
</reference>
<evidence type="ECO:0000313" key="1">
    <source>
        <dbReference type="EMBL" id="QJB03874.1"/>
    </source>
</evidence>
<gene>
    <name evidence="1" type="ORF">MM171B00540_0013</name>
</gene>
<accession>A0A6M3M964</accession>
<protein>
    <submittedName>
        <fullName evidence="1">Uncharacterized protein</fullName>
    </submittedName>
</protein>
<dbReference type="AlphaFoldDB" id="A0A6M3M964"/>
<dbReference type="EMBL" id="MT143864">
    <property type="protein sequence ID" value="QJB03874.1"/>
    <property type="molecule type" value="Genomic_DNA"/>
</dbReference>
<sequence>MRKRIQCGTLLKFGKTENPCHKVLCEVEAKEVIEEDGGITVIGLEKLRIKCRCGGITEIINKVGGKNHE</sequence>
<proteinExistence type="predicted"/>
<organism evidence="1">
    <name type="scientific">viral metagenome</name>
    <dbReference type="NCBI Taxonomy" id="1070528"/>
    <lineage>
        <taxon>unclassified sequences</taxon>
        <taxon>metagenomes</taxon>
        <taxon>organismal metagenomes</taxon>
    </lineage>
</organism>
<name>A0A6M3M964_9ZZZZ</name>